<proteinExistence type="predicted"/>
<reference evidence="1" key="1">
    <citation type="journal article" date="2018" name="Aquaculture">
        <title>Complete genome sequence of a white spot syndrome virus associated with a disease incursion in Australia.</title>
        <authorList>
            <person name="Oakey J."/>
            <person name="Smith C.S."/>
        </authorList>
    </citation>
    <scope>NUCLEOTIDE SEQUENCE [LARGE SCALE GENOMIC DNA]</scope>
    <source>
        <strain evidence="1">WSSV-AU</strain>
    </source>
</reference>
<dbReference type="EMBL" id="MF768985">
    <property type="protein sequence ID" value="ATU83617.1"/>
    <property type="molecule type" value="Genomic_DNA"/>
</dbReference>
<sequence length="107" mass="12273">MLVVEHRAYNRSEQTHLGCNLDVCFILLLTKTSASKRVLSFLDVWNNNDVQEPLKEDCWELSLYIPPPPAAEPVSKERYNFLSSILSAKASFSTRLLKKARRDMGFL</sequence>
<dbReference type="Proteomes" id="UP000267516">
    <property type="component" value="Segment"/>
</dbReference>
<evidence type="ECO:0000313" key="1">
    <source>
        <dbReference type="EMBL" id="ATU83617.1"/>
    </source>
</evidence>
<protein>
    <submittedName>
        <fullName evidence="1">ORF1337</fullName>
    </submittedName>
</protein>
<accession>A0A2D3I5F8</accession>
<organism evidence="1">
    <name type="scientific">White spot syndrome virus</name>
    <dbReference type="NCBI Taxonomy" id="342409"/>
    <lineage>
        <taxon>Viruses</taxon>
        <taxon>Viruses incertae sedis</taxon>
        <taxon>Naldaviricetes</taxon>
        <taxon>Nimaviridae</taxon>
        <taxon>Whispovirus</taxon>
    </lineage>
</organism>
<name>A0A2D3I5F8_9VIRU</name>